<evidence type="ECO:0000259" key="4">
    <source>
        <dbReference type="PROSITE" id="PS50991"/>
    </source>
</evidence>
<dbReference type="NCBIfam" id="NF004283">
    <property type="entry name" value="PRK05692.1"/>
    <property type="match status" value="1"/>
</dbReference>
<name>A0ABT9Y1E3_9BACI</name>
<feature type="domain" description="Pyruvate carboxyltransferase" evidence="4">
    <location>
        <begin position="7"/>
        <end position="274"/>
    </location>
</feature>
<comment type="similarity">
    <text evidence="1">Belongs to the HMG-CoA lyase family.</text>
</comment>
<dbReference type="GO" id="GO:0004419">
    <property type="term" value="F:hydroxymethylglutaryl-CoA lyase activity"/>
    <property type="evidence" value="ECO:0007669"/>
    <property type="project" value="UniProtKB-EC"/>
</dbReference>
<evidence type="ECO:0000256" key="3">
    <source>
        <dbReference type="ARBA" id="ARBA00023239"/>
    </source>
</evidence>
<dbReference type="PROSITE" id="PS50991">
    <property type="entry name" value="PYR_CT"/>
    <property type="match status" value="1"/>
</dbReference>
<dbReference type="PANTHER" id="PTHR42738:SF7">
    <property type="entry name" value="HYDROXYMETHYLGLUTARYL-COA LYASE"/>
    <property type="match status" value="1"/>
</dbReference>
<keyword evidence="3 5" id="KW-0456">Lyase</keyword>
<evidence type="ECO:0000256" key="1">
    <source>
        <dbReference type="ARBA" id="ARBA00009405"/>
    </source>
</evidence>
<reference evidence="5 6" key="1">
    <citation type="submission" date="2023-07" db="EMBL/GenBank/DDBJ databases">
        <title>Genomic Encyclopedia of Type Strains, Phase IV (KMG-IV): sequencing the most valuable type-strain genomes for metagenomic binning, comparative biology and taxonomic classification.</title>
        <authorList>
            <person name="Goeker M."/>
        </authorList>
    </citation>
    <scope>NUCLEOTIDE SEQUENCE [LARGE SCALE GENOMIC DNA]</scope>
    <source>
        <strain evidence="5 6">DSM 27594</strain>
    </source>
</reference>
<evidence type="ECO:0000313" key="5">
    <source>
        <dbReference type="EMBL" id="MDQ0201463.1"/>
    </source>
</evidence>
<dbReference type="Gene3D" id="3.20.20.70">
    <property type="entry name" value="Aldolase class I"/>
    <property type="match status" value="1"/>
</dbReference>
<evidence type="ECO:0000313" key="6">
    <source>
        <dbReference type="Proteomes" id="UP001224122"/>
    </source>
</evidence>
<dbReference type="EC" id="4.1.3.4" evidence="5"/>
<proteinExistence type="inferred from homology"/>
<gene>
    <name evidence="5" type="ORF">J2S10_004669</name>
</gene>
<dbReference type="InterPro" id="IPR000891">
    <property type="entry name" value="PYR_CT"/>
</dbReference>
<dbReference type="SUPFAM" id="SSF51569">
    <property type="entry name" value="Aldolase"/>
    <property type="match status" value="1"/>
</dbReference>
<dbReference type="InterPro" id="IPR013785">
    <property type="entry name" value="Aldolase_TIM"/>
</dbReference>
<organism evidence="5 6">
    <name type="scientific">Neobacillus ginsengisoli</name>
    <dbReference type="NCBI Taxonomy" id="904295"/>
    <lineage>
        <taxon>Bacteria</taxon>
        <taxon>Bacillati</taxon>
        <taxon>Bacillota</taxon>
        <taxon>Bacilli</taxon>
        <taxon>Bacillales</taxon>
        <taxon>Bacillaceae</taxon>
        <taxon>Neobacillus</taxon>
    </lineage>
</organism>
<keyword evidence="2" id="KW-0479">Metal-binding</keyword>
<dbReference type="EMBL" id="JAUSTW010000009">
    <property type="protein sequence ID" value="MDQ0201463.1"/>
    <property type="molecule type" value="Genomic_DNA"/>
</dbReference>
<dbReference type="Pfam" id="PF00682">
    <property type="entry name" value="HMGL-like"/>
    <property type="match status" value="1"/>
</dbReference>
<sequence length="305" mass="33210">MNWPTNVTIKEVGPRDGLQNEQTFLSVEDKISWINQLSRTGLQSIEITSFVNPKWIPALADSLEVAKGIERLPGITYTALVPNRHGLERAFKGSVDEVAVFMSASETHNQKNINKSIQETFPVLREVVQEALSAGKSVRGYVSTVFGCPYEGQVSVENVICVAEHLFEMGIQELSLGDTIGVANPKQVQAVLNILLKRFPVEKLALHFHDTHGTALANILASLDMGITTFDSSTGGLGGCPYAPGASGNVATEDVLYMLNNMEIQTGVNLEKLLSAGHFIQEKIGRTLTSRNLQACNINHTSPHK</sequence>
<dbReference type="CDD" id="cd07938">
    <property type="entry name" value="DRE_TIM_HMGL"/>
    <property type="match status" value="1"/>
</dbReference>
<comment type="caution">
    <text evidence="5">The sequence shown here is derived from an EMBL/GenBank/DDBJ whole genome shotgun (WGS) entry which is preliminary data.</text>
</comment>
<dbReference type="RefSeq" id="WP_307412766.1">
    <property type="nucleotide sequence ID" value="NZ_JAUSTW010000009.1"/>
</dbReference>
<dbReference type="PANTHER" id="PTHR42738">
    <property type="entry name" value="HYDROXYMETHYLGLUTARYL-COA LYASE"/>
    <property type="match status" value="1"/>
</dbReference>
<protein>
    <submittedName>
        <fullName evidence="5">Hydroxymethylglutaryl-CoA lyase</fullName>
        <ecNumber evidence="5">4.1.3.4</ecNumber>
    </submittedName>
</protein>
<evidence type="ECO:0000256" key="2">
    <source>
        <dbReference type="ARBA" id="ARBA00022723"/>
    </source>
</evidence>
<keyword evidence="6" id="KW-1185">Reference proteome</keyword>
<dbReference type="Proteomes" id="UP001224122">
    <property type="component" value="Unassembled WGS sequence"/>
</dbReference>
<accession>A0ABT9Y1E3</accession>
<dbReference type="InterPro" id="IPR043594">
    <property type="entry name" value="HMGL"/>
</dbReference>